<dbReference type="PROSITE" id="PS51406">
    <property type="entry name" value="FIBRINOGEN_C_2"/>
    <property type="match status" value="1"/>
</dbReference>
<evidence type="ECO:0000256" key="1">
    <source>
        <dbReference type="SAM" id="SignalP"/>
    </source>
</evidence>
<organism evidence="3 4">
    <name type="scientific">Drosophila madeirensis</name>
    <name type="common">Fruit fly</name>
    <dbReference type="NCBI Taxonomy" id="30013"/>
    <lineage>
        <taxon>Eukaryota</taxon>
        <taxon>Metazoa</taxon>
        <taxon>Ecdysozoa</taxon>
        <taxon>Arthropoda</taxon>
        <taxon>Hexapoda</taxon>
        <taxon>Insecta</taxon>
        <taxon>Pterygota</taxon>
        <taxon>Neoptera</taxon>
        <taxon>Endopterygota</taxon>
        <taxon>Diptera</taxon>
        <taxon>Brachycera</taxon>
        <taxon>Muscomorpha</taxon>
        <taxon>Ephydroidea</taxon>
        <taxon>Drosophilidae</taxon>
        <taxon>Drosophila</taxon>
        <taxon>Sophophora</taxon>
    </lineage>
</organism>
<feature type="signal peptide" evidence="1">
    <location>
        <begin position="1"/>
        <end position="21"/>
    </location>
</feature>
<dbReference type="InterPro" id="IPR002181">
    <property type="entry name" value="Fibrinogen_a/b/g_C_dom"/>
</dbReference>
<dbReference type="PANTHER" id="PTHR19143">
    <property type="entry name" value="FIBRINOGEN/TENASCIN/ANGIOPOEITIN"/>
    <property type="match status" value="1"/>
</dbReference>
<sequence length="252" mass="28783">MQATWVHWLFVLFLCKSTALAVALNVASGTDGSDVQGVAIQNPNSQCPVDTAVNGIHNITVGNLEPFPVFCDAKIAGPGWTVIARRTNEELLFFRDWTAYKGGFGDIRGDFFIGLDKLHAITKSQPQQLYVHVEDFERNTRFARYDDFNIESENDAYRMSRLGAYTGDAGDSMFKCRNQKFTTYDRDNDDWKKGNCAHTRLSPWWHKSCGDSNLFGMYLKGKVNGMQWQGMMWETYRGDYSHKAIQMMVRPR</sequence>
<gene>
    <name evidence="3" type="ORF">DMAD_13109</name>
</gene>
<dbReference type="PANTHER" id="PTHR19143:SF458">
    <property type="entry name" value="FIBRINOGEN C-TERMINAL DOMAIN-CONTAINING PROTEIN-RELATED"/>
    <property type="match status" value="1"/>
</dbReference>
<dbReference type="InterPro" id="IPR050373">
    <property type="entry name" value="Fibrinogen_C-term_domain"/>
</dbReference>
<evidence type="ECO:0000259" key="2">
    <source>
        <dbReference type="PROSITE" id="PS51406"/>
    </source>
</evidence>
<proteinExistence type="predicted"/>
<evidence type="ECO:0000313" key="3">
    <source>
        <dbReference type="EMBL" id="BFF95778.1"/>
    </source>
</evidence>
<dbReference type="AlphaFoldDB" id="A0AAU9FJG2"/>
<dbReference type="Pfam" id="PF00147">
    <property type="entry name" value="Fibrinogen_C"/>
    <property type="match status" value="1"/>
</dbReference>
<dbReference type="SMART" id="SM00186">
    <property type="entry name" value="FBG"/>
    <property type="match status" value="1"/>
</dbReference>
<protein>
    <submittedName>
        <fullName evidence="3">Ficolin-1-like</fullName>
    </submittedName>
</protein>
<dbReference type="GO" id="GO:0005615">
    <property type="term" value="C:extracellular space"/>
    <property type="evidence" value="ECO:0007669"/>
    <property type="project" value="TreeGrafter"/>
</dbReference>
<accession>A0AAU9FJG2</accession>
<reference evidence="3 4" key="1">
    <citation type="submission" date="2024-02" db="EMBL/GenBank/DDBJ databases">
        <title>A chromosome-level genome assembly of Drosophila madeirensis, a fruit fly species endemic to Madeira island.</title>
        <authorList>
            <person name="Tomihara K."/>
            <person name="Llopart A."/>
            <person name="Yamamoto D."/>
        </authorList>
    </citation>
    <scope>NUCLEOTIDE SEQUENCE [LARGE SCALE GENOMIC DNA]</scope>
    <source>
        <strain evidence="3 4">RF1</strain>
    </source>
</reference>
<feature type="chain" id="PRO_5043661586" evidence="1">
    <location>
        <begin position="22"/>
        <end position="252"/>
    </location>
</feature>
<dbReference type="InterPro" id="IPR036056">
    <property type="entry name" value="Fibrinogen-like_C"/>
</dbReference>
<feature type="domain" description="Fibrinogen C-terminal" evidence="2">
    <location>
        <begin position="38"/>
        <end position="252"/>
    </location>
</feature>
<name>A0AAU9FJG2_DROMD</name>
<keyword evidence="1" id="KW-0732">Signal</keyword>
<dbReference type="CDD" id="cd00087">
    <property type="entry name" value="FReD"/>
    <property type="match status" value="1"/>
</dbReference>
<evidence type="ECO:0000313" key="4">
    <source>
        <dbReference type="Proteomes" id="UP001500889"/>
    </source>
</evidence>
<dbReference type="Gene3D" id="3.90.215.10">
    <property type="entry name" value="Gamma Fibrinogen, chain A, domain 1"/>
    <property type="match status" value="1"/>
</dbReference>
<dbReference type="SUPFAM" id="SSF56496">
    <property type="entry name" value="Fibrinogen C-terminal domain-like"/>
    <property type="match status" value="1"/>
</dbReference>
<keyword evidence="4" id="KW-1185">Reference proteome</keyword>
<dbReference type="Proteomes" id="UP001500889">
    <property type="component" value="Chromosome U"/>
</dbReference>
<dbReference type="EMBL" id="AP029264">
    <property type="protein sequence ID" value="BFF95778.1"/>
    <property type="molecule type" value="Genomic_DNA"/>
</dbReference>
<dbReference type="InterPro" id="IPR014716">
    <property type="entry name" value="Fibrinogen_a/b/g_C_1"/>
</dbReference>